<dbReference type="SUPFAM" id="SSF46785">
    <property type="entry name" value="Winged helix' DNA-binding domain"/>
    <property type="match status" value="1"/>
</dbReference>
<reference evidence="12 13" key="1">
    <citation type="submission" date="2014-11" db="EMBL/GenBank/DDBJ databases">
        <title>Genome sequence of Microbacterium mangrovi MUSC 115(T).</title>
        <authorList>
            <person name="Lee L.-H."/>
        </authorList>
    </citation>
    <scope>NUCLEOTIDE SEQUENCE [LARGE SCALE GENOMIC DNA]</scope>
    <source>
        <strain evidence="12 13">MUSC 115</strain>
    </source>
</reference>
<feature type="domain" description="Response regulatory" evidence="11">
    <location>
        <begin position="11"/>
        <end position="127"/>
    </location>
</feature>
<evidence type="ECO:0000256" key="8">
    <source>
        <dbReference type="ARBA" id="ARBA00023163"/>
    </source>
</evidence>
<dbReference type="Gene3D" id="1.10.10.10">
    <property type="entry name" value="Winged helix-like DNA-binding domain superfamily/Winged helix DNA-binding domain"/>
    <property type="match status" value="1"/>
</dbReference>
<protein>
    <recommendedName>
        <fullName evidence="9">Transcriptional regulatory protein</fullName>
    </recommendedName>
</protein>
<dbReference type="InterPro" id="IPR011006">
    <property type="entry name" value="CheY-like_superfamily"/>
</dbReference>
<gene>
    <name evidence="12" type="ORF">LK09_15980</name>
</gene>
<dbReference type="PANTHER" id="PTHR45526">
    <property type="entry name" value="TRANSCRIPTIONAL REGULATORY PROTEIN DPIA"/>
    <property type="match status" value="1"/>
</dbReference>
<dbReference type="InterPro" id="IPR001789">
    <property type="entry name" value="Sig_transdc_resp-reg_receiver"/>
</dbReference>
<dbReference type="CDD" id="cd19925">
    <property type="entry name" value="REC_citrate_TCS"/>
    <property type="match status" value="1"/>
</dbReference>
<keyword evidence="13" id="KW-1185">Reference proteome</keyword>
<evidence type="ECO:0000256" key="1">
    <source>
        <dbReference type="ARBA" id="ARBA00004496"/>
    </source>
</evidence>
<keyword evidence="2 9" id="KW-0963">Cytoplasm</keyword>
<comment type="subcellular location">
    <subcellularLocation>
        <location evidence="1 9">Cytoplasm</location>
    </subcellularLocation>
</comment>
<organism evidence="12 13">
    <name type="scientific">Microbacterium mangrovi</name>
    <dbReference type="NCBI Taxonomy" id="1348253"/>
    <lineage>
        <taxon>Bacteria</taxon>
        <taxon>Bacillati</taxon>
        <taxon>Actinomycetota</taxon>
        <taxon>Actinomycetes</taxon>
        <taxon>Micrococcales</taxon>
        <taxon>Microbacteriaceae</taxon>
        <taxon>Microbacterium</taxon>
    </lineage>
</organism>
<evidence type="ECO:0000256" key="3">
    <source>
        <dbReference type="ARBA" id="ARBA00022553"/>
    </source>
</evidence>
<evidence type="ECO:0000256" key="9">
    <source>
        <dbReference type="PIRNR" id="PIRNR006171"/>
    </source>
</evidence>
<dbReference type="Proteomes" id="UP000031030">
    <property type="component" value="Unassembled WGS sequence"/>
</dbReference>
<evidence type="ECO:0000256" key="2">
    <source>
        <dbReference type="ARBA" id="ARBA00022490"/>
    </source>
</evidence>
<dbReference type="OrthoDB" id="7187989at2"/>
<dbReference type="GO" id="GO:0003677">
    <property type="term" value="F:DNA binding"/>
    <property type="evidence" value="ECO:0007669"/>
    <property type="project" value="UniProtKB-KW"/>
</dbReference>
<dbReference type="GO" id="GO:0000156">
    <property type="term" value="F:phosphorelay response regulator activity"/>
    <property type="evidence" value="ECO:0007669"/>
    <property type="project" value="TreeGrafter"/>
</dbReference>
<evidence type="ECO:0000313" key="13">
    <source>
        <dbReference type="Proteomes" id="UP000031030"/>
    </source>
</evidence>
<keyword evidence="4 9" id="KW-0902">Two-component regulatory system</keyword>
<dbReference type="EMBL" id="JTDK01000016">
    <property type="protein sequence ID" value="KHK96144.1"/>
    <property type="molecule type" value="Genomic_DNA"/>
</dbReference>
<comment type="caution">
    <text evidence="12">The sequence shown here is derived from an EMBL/GenBank/DDBJ whole genome shotgun (WGS) entry which is preliminary data.</text>
</comment>
<dbReference type="InterPro" id="IPR036388">
    <property type="entry name" value="WH-like_DNA-bd_sf"/>
</dbReference>
<proteinExistence type="predicted"/>
<sequence>MSDPAESSAVRILVVDDDFRVAAVHAGFAAQVPGCTVVGEAHTAAEALTRIEADRPDLVLLDLYLPDGNGLDLIRAMRAMPEPPDVIVVSAANDVASVRASLQLGAVNYLVKPFSFADLSARLVAYRDARARMEELPGEATQADIDRLFGMRRPAAVPGPPVEASRLAPTLRLVYETVARGEASSASEVGAVVGISRATAQRYLTQLEQSGMLRLELRYGATGRPEHRYSVRRG</sequence>
<keyword evidence="3 10" id="KW-0597">Phosphoprotein</keyword>
<dbReference type="RefSeq" id="WP_039401745.1">
    <property type="nucleotide sequence ID" value="NZ_JTDK01000016.1"/>
</dbReference>
<evidence type="ECO:0000256" key="10">
    <source>
        <dbReference type="PROSITE-ProRule" id="PRU00169"/>
    </source>
</evidence>
<dbReference type="PROSITE" id="PS50110">
    <property type="entry name" value="RESPONSE_REGULATORY"/>
    <property type="match status" value="1"/>
</dbReference>
<dbReference type="Pfam" id="PF00072">
    <property type="entry name" value="Response_reg"/>
    <property type="match status" value="1"/>
</dbReference>
<dbReference type="Gene3D" id="3.40.50.2300">
    <property type="match status" value="1"/>
</dbReference>
<dbReference type="STRING" id="1348253.LK09_15980"/>
<dbReference type="SUPFAM" id="SSF52172">
    <property type="entry name" value="CheY-like"/>
    <property type="match status" value="1"/>
</dbReference>
<dbReference type="GO" id="GO:0005737">
    <property type="term" value="C:cytoplasm"/>
    <property type="evidence" value="ECO:0007669"/>
    <property type="project" value="UniProtKB-SubCell"/>
</dbReference>
<dbReference type="SMART" id="SM00448">
    <property type="entry name" value="REC"/>
    <property type="match status" value="1"/>
</dbReference>
<keyword evidence="8 9" id="KW-0804">Transcription</keyword>
<evidence type="ECO:0000256" key="6">
    <source>
        <dbReference type="ARBA" id="ARBA00023125"/>
    </source>
</evidence>
<dbReference type="InterPro" id="IPR024187">
    <property type="entry name" value="Sig_transdc_resp-reg_cit/mal"/>
</dbReference>
<dbReference type="InterPro" id="IPR051271">
    <property type="entry name" value="2C-system_Tx_regulators"/>
</dbReference>
<keyword evidence="7 9" id="KW-0010">Activator</keyword>
<evidence type="ECO:0000259" key="11">
    <source>
        <dbReference type="PROSITE" id="PS50110"/>
    </source>
</evidence>
<keyword evidence="6 9" id="KW-0238">DNA-binding</keyword>
<evidence type="ECO:0000256" key="7">
    <source>
        <dbReference type="ARBA" id="ARBA00023159"/>
    </source>
</evidence>
<dbReference type="PANTHER" id="PTHR45526:SF1">
    <property type="entry name" value="TRANSCRIPTIONAL REGULATORY PROTEIN DCUR-RELATED"/>
    <property type="match status" value="1"/>
</dbReference>
<evidence type="ECO:0000256" key="4">
    <source>
        <dbReference type="ARBA" id="ARBA00023012"/>
    </source>
</evidence>
<evidence type="ECO:0000313" key="12">
    <source>
        <dbReference type="EMBL" id="KHK96144.1"/>
    </source>
</evidence>
<dbReference type="PIRSF" id="PIRSF006171">
    <property type="entry name" value="RR_citrat_malat"/>
    <property type="match status" value="1"/>
</dbReference>
<dbReference type="AlphaFoldDB" id="A0A0B2A2X2"/>
<name>A0A0B2A2X2_9MICO</name>
<feature type="modified residue" description="4-aspartylphosphate" evidence="10">
    <location>
        <position position="62"/>
    </location>
</feature>
<dbReference type="InterPro" id="IPR036390">
    <property type="entry name" value="WH_DNA-bd_sf"/>
</dbReference>
<keyword evidence="5 9" id="KW-0805">Transcription regulation</keyword>
<dbReference type="GO" id="GO:0003700">
    <property type="term" value="F:DNA-binding transcription factor activity"/>
    <property type="evidence" value="ECO:0007669"/>
    <property type="project" value="InterPro"/>
</dbReference>
<accession>A0A0B2A2X2</accession>
<evidence type="ECO:0000256" key="5">
    <source>
        <dbReference type="ARBA" id="ARBA00023015"/>
    </source>
</evidence>